<dbReference type="PANTHER" id="PTHR44329">
    <property type="entry name" value="SERINE/THREONINE-PROTEIN KINASE TNNI3K-RELATED"/>
    <property type="match status" value="1"/>
</dbReference>
<keyword evidence="4" id="KW-1185">Reference proteome</keyword>
<dbReference type="PANTHER" id="PTHR44329:SF57">
    <property type="entry name" value="INTEGRIN-LINKED PROTEIN KINASE"/>
    <property type="match status" value="1"/>
</dbReference>
<dbReference type="InterPro" id="IPR051681">
    <property type="entry name" value="Ser/Thr_Kinases-Pseudokinases"/>
</dbReference>
<evidence type="ECO:0000313" key="3">
    <source>
        <dbReference type="EnsemblMetazoa" id="CapteP139192"/>
    </source>
</evidence>
<accession>R7UCU8</accession>
<evidence type="ECO:0000313" key="4">
    <source>
        <dbReference type="Proteomes" id="UP000014760"/>
    </source>
</evidence>
<reference evidence="2 4" key="2">
    <citation type="journal article" date="2013" name="Nature">
        <title>Insights into bilaterian evolution from three spiralian genomes.</title>
        <authorList>
            <person name="Simakov O."/>
            <person name="Marletaz F."/>
            <person name="Cho S.J."/>
            <person name="Edsinger-Gonzales E."/>
            <person name="Havlak P."/>
            <person name="Hellsten U."/>
            <person name="Kuo D.H."/>
            <person name="Larsson T."/>
            <person name="Lv J."/>
            <person name="Arendt D."/>
            <person name="Savage R."/>
            <person name="Osoegawa K."/>
            <person name="de Jong P."/>
            <person name="Grimwood J."/>
            <person name="Chapman J.A."/>
            <person name="Shapiro H."/>
            <person name="Aerts A."/>
            <person name="Otillar R.P."/>
            <person name="Terry A.Y."/>
            <person name="Boore J.L."/>
            <person name="Grigoriev I.V."/>
            <person name="Lindberg D.R."/>
            <person name="Seaver E.C."/>
            <person name="Weisblat D.A."/>
            <person name="Putnam N.H."/>
            <person name="Rokhsar D.S."/>
        </authorList>
    </citation>
    <scope>NUCLEOTIDE SEQUENCE</scope>
    <source>
        <strain evidence="2 4">I ESC-2004</strain>
    </source>
</reference>
<reference evidence="3" key="3">
    <citation type="submission" date="2015-06" db="UniProtKB">
        <authorList>
            <consortium name="EnsemblMetazoa"/>
        </authorList>
    </citation>
    <scope>IDENTIFICATION</scope>
</reference>
<protein>
    <recommendedName>
        <fullName evidence="1">Protein kinase domain-containing protein</fullName>
    </recommendedName>
</protein>
<dbReference type="GO" id="GO:0007160">
    <property type="term" value="P:cell-matrix adhesion"/>
    <property type="evidence" value="ECO:0007669"/>
    <property type="project" value="TreeGrafter"/>
</dbReference>
<dbReference type="PROSITE" id="PS50011">
    <property type="entry name" value="PROTEIN_KINASE_DOM"/>
    <property type="match status" value="1"/>
</dbReference>
<dbReference type="EnsemblMetazoa" id="CapteT139192">
    <property type="protein sequence ID" value="CapteP139192"/>
    <property type="gene ID" value="CapteG139192"/>
</dbReference>
<name>R7UCU8_CAPTE</name>
<dbReference type="Gene3D" id="1.10.510.10">
    <property type="entry name" value="Transferase(Phosphotransferase) domain 1"/>
    <property type="match status" value="1"/>
</dbReference>
<dbReference type="OMA" id="ETHEIPF"/>
<sequence>MWSYSVLLWELATREVPFADMSPMEVGMKVALEGLRISVPPGISAHMSRLVKISMNEDPSKRPRFDMIIPILQKIKAAS</sequence>
<dbReference type="GO" id="GO:0034446">
    <property type="term" value="P:substrate adhesion-dependent cell spreading"/>
    <property type="evidence" value="ECO:0007669"/>
    <property type="project" value="TreeGrafter"/>
</dbReference>
<dbReference type="AlphaFoldDB" id="R7UCU8"/>
<reference evidence="4" key="1">
    <citation type="submission" date="2012-12" db="EMBL/GenBank/DDBJ databases">
        <authorList>
            <person name="Hellsten U."/>
            <person name="Grimwood J."/>
            <person name="Chapman J.A."/>
            <person name="Shapiro H."/>
            <person name="Aerts A."/>
            <person name="Otillar R.P."/>
            <person name="Terry A.Y."/>
            <person name="Boore J.L."/>
            <person name="Simakov O."/>
            <person name="Marletaz F."/>
            <person name="Cho S.-J."/>
            <person name="Edsinger-Gonzales E."/>
            <person name="Havlak P."/>
            <person name="Kuo D.-H."/>
            <person name="Larsson T."/>
            <person name="Lv J."/>
            <person name="Arendt D."/>
            <person name="Savage R."/>
            <person name="Osoegawa K."/>
            <person name="de Jong P."/>
            <person name="Lindberg D.R."/>
            <person name="Seaver E.C."/>
            <person name="Weisblat D.A."/>
            <person name="Putnam N.H."/>
            <person name="Grigoriev I.V."/>
            <person name="Rokhsar D.S."/>
        </authorList>
    </citation>
    <scope>NUCLEOTIDE SEQUENCE</scope>
    <source>
        <strain evidence="4">I ESC-2004</strain>
    </source>
</reference>
<dbReference type="GO" id="GO:0007229">
    <property type="term" value="P:integrin-mediated signaling pathway"/>
    <property type="evidence" value="ECO:0007669"/>
    <property type="project" value="TreeGrafter"/>
</dbReference>
<gene>
    <name evidence="2" type="ORF">CAPTEDRAFT_139192</name>
</gene>
<organism evidence="2">
    <name type="scientific">Capitella teleta</name>
    <name type="common">Polychaete worm</name>
    <dbReference type="NCBI Taxonomy" id="283909"/>
    <lineage>
        <taxon>Eukaryota</taxon>
        <taxon>Metazoa</taxon>
        <taxon>Spiralia</taxon>
        <taxon>Lophotrochozoa</taxon>
        <taxon>Annelida</taxon>
        <taxon>Polychaeta</taxon>
        <taxon>Sedentaria</taxon>
        <taxon>Scolecida</taxon>
        <taxon>Capitellidae</taxon>
        <taxon>Capitella</taxon>
    </lineage>
</organism>
<feature type="domain" description="Protein kinase" evidence="1">
    <location>
        <begin position="1"/>
        <end position="72"/>
    </location>
</feature>
<dbReference type="InterPro" id="IPR001245">
    <property type="entry name" value="Ser-Thr/Tyr_kinase_cat_dom"/>
</dbReference>
<proteinExistence type="predicted"/>
<dbReference type="GO" id="GO:0001725">
    <property type="term" value="C:stress fiber"/>
    <property type="evidence" value="ECO:0007669"/>
    <property type="project" value="TreeGrafter"/>
</dbReference>
<dbReference type="SUPFAM" id="SSF56112">
    <property type="entry name" value="Protein kinase-like (PK-like)"/>
    <property type="match status" value="1"/>
</dbReference>
<dbReference type="GO" id="GO:0005524">
    <property type="term" value="F:ATP binding"/>
    <property type="evidence" value="ECO:0007669"/>
    <property type="project" value="InterPro"/>
</dbReference>
<evidence type="ECO:0000259" key="1">
    <source>
        <dbReference type="PROSITE" id="PS50011"/>
    </source>
</evidence>
<dbReference type="OrthoDB" id="6718656at2759"/>
<dbReference type="GO" id="GO:0004674">
    <property type="term" value="F:protein serine/threonine kinase activity"/>
    <property type="evidence" value="ECO:0007669"/>
    <property type="project" value="TreeGrafter"/>
</dbReference>
<dbReference type="EMBL" id="KB304887">
    <property type="protein sequence ID" value="ELU01618.1"/>
    <property type="molecule type" value="Genomic_DNA"/>
</dbReference>
<dbReference type="EMBL" id="AMQN01009184">
    <property type="status" value="NOT_ANNOTATED_CDS"/>
    <property type="molecule type" value="Genomic_DNA"/>
</dbReference>
<dbReference type="STRING" id="283909.R7UCU8"/>
<dbReference type="HOGENOM" id="CLU_000288_7_26_1"/>
<dbReference type="GO" id="GO:0005925">
    <property type="term" value="C:focal adhesion"/>
    <property type="evidence" value="ECO:0007669"/>
    <property type="project" value="TreeGrafter"/>
</dbReference>
<dbReference type="InterPro" id="IPR011009">
    <property type="entry name" value="Kinase-like_dom_sf"/>
</dbReference>
<evidence type="ECO:0000313" key="2">
    <source>
        <dbReference type="EMBL" id="ELU01618.1"/>
    </source>
</evidence>
<dbReference type="InterPro" id="IPR000719">
    <property type="entry name" value="Prot_kinase_dom"/>
</dbReference>
<dbReference type="Pfam" id="PF07714">
    <property type="entry name" value="PK_Tyr_Ser-Thr"/>
    <property type="match status" value="1"/>
</dbReference>
<dbReference type="Proteomes" id="UP000014760">
    <property type="component" value="Unassembled WGS sequence"/>
</dbReference>